<dbReference type="PANTHER" id="PTHR22891">
    <property type="entry name" value="EUKARYOTIC TRANSLATION INITIATION FACTOR 2C"/>
    <property type="match status" value="1"/>
</dbReference>
<dbReference type="OrthoDB" id="10252740at2759"/>
<dbReference type="Gene3D" id="3.40.50.2300">
    <property type="match status" value="1"/>
</dbReference>
<dbReference type="GO" id="GO:0003676">
    <property type="term" value="F:nucleic acid binding"/>
    <property type="evidence" value="ECO:0007669"/>
    <property type="project" value="InterPro"/>
</dbReference>
<protein>
    <submittedName>
        <fullName evidence="3">Piwi-domain-containing protein</fullName>
    </submittedName>
</protein>
<sequence>MAPKSSRKKPTSTRTVAAGGGKPSQAPAIRADGAGAGAGANESTQLVGWTLADRPLTVAEKRPAFGVEGKQVKIIANCYRASVKSQIVYHYDGTFSQFGPAAKRHPPGCDARLTVRASAVTTDPPDLNKVLNIEIILALQHDVAPDIFTHKASYDGRKNLYSPKKLSLSNEGTQEFFVPILSRRVNPYRVSLQLVGAINQENLDSFVFGTDSLQSETITGIMTCNVAIRMVPSAKYPFRGKSFFIRDLGTRPIGGGIELCRGLFQSLRPGIDTFFVNVDITAAMMYLPGSLLDLCIDFIDMGRQGNPSLFCPEHGNFKGDAHRETARFVMGLKVTIPTTGSKVRIVRGLTSKAANQEMFHNGTELVSVAQHFANLHYPLRFPGVICALVGKHALVPLELCNVLPNQFVKRQIPPNKTSAFVSFSKIKPEDRFEIIQDGVKLLEYSTSPFLQSFGMDINTQDGPLDIVARQLMAPKQIYGGKSTETPFHGSWNMKDKKVHEACDPIIHWIVAVFATTSEFDDKDRDAMVTALTNEARKMGIVINARPVACRIETQSNIPVKLREEAIKMFQAGNPPQFFLIVLPDNGSDYIRIASKFFGNYQSPGIATQCVKSGRCKAARPQYWANVMIQLNAKLGGINCVPEAIKLNRASGLGDPVSATMVMGADVTHPSPGSGQGDDIPPSFAAVVWSVDLYGMKYNAKDSIQPGRQEIILDLKQMVKHALKDFQSIRKKSPAKLIFYRDGVSEGQFKQVKEDEVMAIKGALLELEISQCKLTYIIVGKRHHIRFHAVNREFRDPRSENALAGTVVDTVITHPIEFDFYLLSHGGILGTSRPAHYTVLYDENGFSADKMQEMSYCLCHGYASATRSVSIPIPVYYADKACEQARYRFPPRHPMTRNPNAPESAEDFFQRLKKEFDDTPLSAYASKNMYFAVRFNSFVQLK</sequence>
<name>A0A5C3KW29_COPMA</name>
<dbReference type="InterPro" id="IPR003165">
    <property type="entry name" value="Piwi"/>
</dbReference>
<dbReference type="CDD" id="cd02846">
    <property type="entry name" value="PAZ_argonaute_like"/>
    <property type="match status" value="1"/>
</dbReference>
<organism evidence="3 4">
    <name type="scientific">Coprinopsis marcescibilis</name>
    <name type="common">Agaric fungus</name>
    <name type="synonym">Psathyrella marcescibilis</name>
    <dbReference type="NCBI Taxonomy" id="230819"/>
    <lineage>
        <taxon>Eukaryota</taxon>
        <taxon>Fungi</taxon>
        <taxon>Dikarya</taxon>
        <taxon>Basidiomycota</taxon>
        <taxon>Agaricomycotina</taxon>
        <taxon>Agaricomycetes</taxon>
        <taxon>Agaricomycetidae</taxon>
        <taxon>Agaricales</taxon>
        <taxon>Agaricineae</taxon>
        <taxon>Psathyrellaceae</taxon>
        <taxon>Coprinopsis</taxon>
    </lineage>
</organism>
<proteinExistence type="predicted"/>
<evidence type="ECO:0000256" key="1">
    <source>
        <dbReference type="SAM" id="MobiDB-lite"/>
    </source>
</evidence>
<feature type="domain" description="Piwi" evidence="2">
    <location>
        <begin position="577"/>
        <end position="889"/>
    </location>
</feature>
<dbReference type="Gene3D" id="2.170.260.10">
    <property type="entry name" value="paz domain"/>
    <property type="match status" value="1"/>
</dbReference>
<evidence type="ECO:0000313" key="4">
    <source>
        <dbReference type="Proteomes" id="UP000307440"/>
    </source>
</evidence>
<gene>
    <name evidence="3" type="ORF">FA15DRAFT_704403</name>
</gene>
<accession>A0A5C3KW29</accession>
<dbReference type="InterPro" id="IPR012337">
    <property type="entry name" value="RNaseH-like_sf"/>
</dbReference>
<dbReference type="Pfam" id="PF16487">
    <property type="entry name" value="ArgoMid"/>
    <property type="match status" value="1"/>
</dbReference>
<dbReference type="Pfam" id="PF16486">
    <property type="entry name" value="ArgoN"/>
    <property type="match status" value="1"/>
</dbReference>
<reference evidence="3 4" key="1">
    <citation type="journal article" date="2019" name="Nat. Ecol. Evol.">
        <title>Megaphylogeny resolves global patterns of mushroom evolution.</title>
        <authorList>
            <person name="Varga T."/>
            <person name="Krizsan K."/>
            <person name="Foldi C."/>
            <person name="Dima B."/>
            <person name="Sanchez-Garcia M."/>
            <person name="Sanchez-Ramirez S."/>
            <person name="Szollosi G.J."/>
            <person name="Szarkandi J.G."/>
            <person name="Papp V."/>
            <person name="Albert L."/>
            <person name="Andreopoulos W."/>
            <person name="Angelini C."/>
            <person name="Antonin V."/>
            <person name="Barry K.W."/>
            <person name="Bougher N.L."/>
            <person name="Buchanan P."/>
            <person name="Buyck B."/>
            <person name="Bense V."/>
            <person name="Catcheside P."/>
            <person name="Chovatia M."/>
            <person name="Cooper J."/>
            <person name="Damon W."/>
            <person name="Desjardin D."/>
            <person name="Finy P."/>
            <person name="Geml J."/>
            <person name="Haridas S."/>
            <person name="Hughes K."/>
            <person name="Justo A."/>
            <person name="Karasinski D."/>
            <person name="Kautmanova I."/>
            <person name="Kiss B."/>
            <person name="Kocsube S."/>
            <person name="Kotiranta H."/>
            <person name="LaButti K.M."/>
            <person name="Lechner B.E."/>
            <person name="Liimatainen K."/>
            <person name="Lipzen A."/>
            <person name="Lukacs Z."/>
            <person name="Mihaltcheva S."/>
            <person name="Morgado L.N."/>
            <person name="Niskanen T."/>
            <person name="Noordeloos M.E."/>
            <person name="Ohm R.A."/>
            <person name="Ortiz-Santana B."/>
            <person name="Ovrebo C."/>
            <person name="Racz N."/>
            <person name="Riley R."/>
            <person name="Savchenko A."/>
            <person name="Shiryaev A."/>
            <person name="Soop K."/>
            <person name="Spirin V."/>
            <person name="Szebenyi C."/>
            <person name="Tomsovsky M."/>
            <person name="Tulloss R.E."/>
            <person name="Uehling J."/>
            <person name="Grigoriev I.V."/>
            <person name="Vagvolgyi C."/>
            <person name="Papp T."/>
            <person name="Martin F.M."/>
            <person name="Miettinen O."/>
            <person name="Hibbett D.S."/>
            <person name="Nagy L.G."/>
        </authorList>
    </citation>
    <scope>NUCLEOTIDE SEQUENCE [LARGE SCALE GENOMIC DNA]</scope>
    <source>
        <strain evidence="3 4">CBS 121175</strain>
    </source>
</reference>
<dbReference type="Pfam" id="PF02171">
    <property type="entry name" value="Piwi"/>
    <property type="match status" value="1"/>
</dbReference>
<dbReference type="InterPro" id="IPR032473">
    <property type="entry name" value="Argonaute_Mid_dom"/>
</dbReference>
<dbReference type="Gene3D" id="3.30.420.10">
    <property type="entry name" value="Ribonuclease H-like superfamily/Ribonuclease H"/>
    <property type="match status" value="1"/>
</dbReference>
<dbReference type="InterPro" id="IPR032474">
    <property type="entry name" value="Argonaute_N"/>
</dbReference>
<keyword evidence="4" id="KW-1185">Reference proteome</keyword>
<dbReference type="EMBL" id="ML210197">
    <property type="protein sequence ID" value="TFK24642.1"/>
    <property type="molecule type" value="Genomic_DNA"/>
</dbReference>
<dbReference type="Proteomes" id="UP000307440">
    <property type="component" value="Unassembled WGS sequence"/>
</dbReference>
<dbReference type="SUPFAM" id="SSF53098">
    <property type="entry name" value="Ribonuclease H-like"/>
    <property type="match status" value="1"/>
</dbReference>
<dbReference type="STRING" id="230819.A0A5C3KW29"/>
<dbReference type="Pfam" id="PF08699">
    <property type="entry name" value="ArgoL1"/>
    <property type="match status" value="1"/>
</dbReference>
<dbReference type="PROSITE" id="PS50822">
    <property type="entry name" value="PIWI"/>
    <property type="match status" value="1"/>
</dbReference>
<dbReference type="SMART" id="SM01163">
    <property type="entry name" value="DUF1785"/>
    <property type="match status" value="1"/>
</dbReference>
<dbReference type="InterPro" id="IPR036397">
    <property type="entry name" value="RNaseH_sf"/>
</dbReference>
<dbReference type="SMART" id="SM00950">
    <property type="entry name" value="Piwi"/>
    <property type="match status" value="1"/>
</dbReference>
<dbReference type="SUPFAM" id="SSF101690">
    <property type="entry name" value="PAZ domain"/>
    <property type="match status" value="1"/>
</dbReference>
<evidence type="ECO:0000313" key="3">
    <source>
        <dbReference type="EMBL" id="TFK24642.1"/>
    </source>
</evidence>
<dbReference type="InterPro" id="IPR014811">
    <property type="entry name" value="ArgoL1"/>
</dbReference>
<dbReference type="InterPro" id="IPR036085">
    <property type="entry name" value="PAZ_dom_sf"/>
</dbReference>
<feature type="region of interest" description="Disordered" evidence="1">
    <location>
        <begin position="1"/>
        <end position="37"/>
    </location>
</feature>
<feature type="compositionally biased region" description="Basic residues" evidence="1">
    <location>
        <begin position="1"/>
        <end position="11"/>
    </location>
</feature>
<evidence type="ECO:0000259" key="2">
    <source>
        <dbReference type="PROSITE" id="PS50822"/>
    </source>
</evidence>
<dbReference type="AlphaFoldDB" id="A0A5C3KW29"/>